<dbReference type="InterPro" id="IPR000467">
    <property type="entry name" value="G_patch_dom"/>
</dbReference>
<dbReference type="SUPFAM" id="SSF46579">
    <property type="entry name" value="Prefoldin"/>
    <property type="match status" value="1"/>
</dbReference>
<evidence type="ECO:0000256" key="1">
    <source>
        <dbReference type="ARBA" id="ARBA00004496"/>
    </source>
</evidence>
<keyword evidence="3" id="KW-0143">Chaperone</keyword>
<name>A0A7R9HII3_9NEOP</name>
<dbReference type="GO" id="GO:0003676">
    <property type="term" value="F:nucleic acid binding"/>
    <property type="evidence" value="ECO:0007669"/>
    <property type="project" value="InterPro"/>
</dbReference>
<evidence type="ECO:0000313" key="7">
    <source>
        <dbReference type="EMBL" id="CAD7423673.1"/>
    </source>
</evidence>
<protein>
    <recommendedName>
        <fullName evidence="6">G-patch domain-containing protein</fullName>
    </recommendedName>
</protein>
<gene>
    <name evidence="7" type="ORF">TMSB3V08_LOCUS649</name>
</gene>
<keyword evidence="5" id="KW-0175">Coiled coil</keyword>
<proteinExistence type="predicted"/>
<dbReference type="EMBL" id="OB792700">
    <property type="protein sequence ID" value="CAD7423673.1"/>
    <property type="molecule type" value="Genomic_DNA"/>
</dbReference>
<organism evidence="7">
    <name type="scientific">Timema monikensis</name>
    <dbReference type="NCBI Taxonomy" id="170555"/>
    <lineage>
        <taxon>Eukaryota</taxon>
        <taxon>Metazoa</taxon>
        <taxon>Ecdysozoa</taxon>
        <taxon>Arthropoda</taxon>
        <taxon>Hexapoda</taxon>
        <taxon>Insecta</taxon>
        <taxon>Pterygota</taxon>
        <taxon>Neoptera</taxon>
        <taxon>Polyneoptera</taxon>
        <taxon>Phasmatodea</taxon>
        <taxon>Timematodea</taxon>
        <taxon>Timematoidea</taxon>
        <taxon>Timematidae</taxon>
        <taxon>Timema</taxon>
    </lineage>
</organism>
<keyword evidence="2" id="KW-0963">Cytoplasm</keyword>
<dbReference type="InterPro" id="IPR002110">
    <property type="entry name" value="Ankyrin_rpt"/>
</dbReference>
<feature type="domain" description="G-patch" evidence="6">
    <location>
        <begin position="119"/>
        <end position="165"/>
    </location>
</feature>
<dbReference type="Pfam" id="PF01585">
    <property type="entry name" value="G-patch"/>
    <property type="match status" value="1"/>
</dbReference>
<dbReference type="Pfam" id="PF13637">
    <property type="entry name" value="Ank_4"/>
    <property type="match status" value="1"/>
</dbReference>
<dbReference type="Gene3D" id="1.25.40.20">
    <property type="entry name" value="Ankyrin repeat-containing domain"/>
    <property type="match status" value="1"/>
</dbReference>
<evidence type="ECO:0000256" key="4">
    <source>
        <dbReference type="PROSITE-ProRule" id="PRU00023"/>
    </source>
</evidence>
<dbReference type="InterPro" id="IPR030482">
    <property type="entry name" value="PDRG1"/>
</dbReference>
<dbReference type="PROSITE" id="PS50088">
    <property type="entry name" value="ANK_REPEAT"/>
    <property type="match status" value="1"/>
</dbReference>
<dbReference type="CDD" id="cd22860">
    <property type="entry name" value="PDRG1"/>
    <property type="match status" value="1"/>
</dbReference>
<keyword evidence="4" id="KW-0040">ANK repeat</keyword>
<accession>A0A7R9HII3</accession>
<sequence length="301" mass="34243">MARNESSACAGAVDVVKYLLELGADINYKDKYGNSCMSLAKRHNHRAVIQAIKSKQSKITEEENAGQNPERDVKSVEEFFCVSCKQEFSNTTREQHSLSTVHLFNCHPRPNATIYGIPENNRGYQILLRGGWDKEKGLGPDGSGQKFPLKTVLKKDREGFGARKKLGLLENPQQSLKYLMEIEELGEEILVDRNEVVALDRRRNQTREALRVLMKEESHHKTWMTVGSMLVKLPVDKAKELLQRDQVQLDCEINKLRSELKVKVNKLRDMEFQPPVPGLMLNAMSKDEMKAVYQILSGKSS</sequence>
<dbReference type="AlphaFoldDB" id="A0A7R9HII3"/>
<reference evidence="7" key="1">
    <citation type="submission" date="2020-11" db="EMBL/GenBank/DDBJ databases">
        <authorList>
            <person name="Tran Van P."/>
        </authorList>
    </citation>
    <scope>NUCLEOTIDE SEQUENCE</scope>
</reference>
<dbReference type="SMART" id="SM00443">
    <property type="entry name" value="G_patch"/>
    <property type="match status" value="1"/>
</dbReference>
<evidence type="ECO:0000259" key="6">
    <source>
        <dbReference type="PROSITE" id="PS50174"/>
    </source>
</evidence>
<comment type="subcellular location">
    <subcellularLocation>
        <location evidence="1">Cytoplasm</location>
    </subcellularLocation>
</comment>
<evidence type="ECO:0000256" key="2">
    <source>
        <dbReference type="ARBA" id="ARBA00022490"/>
    </source>
</evidence>
<dbReference type="PROSITE" id="PS50174">
    <property type="entry name" value="G_PATCH"/>
    <property type="match status" value="1"/>
</dbReference>
<dbReference type="PANTHER" id="PTHR21162">
    <property type="entry name" value="P53 AND DNA DAMAGE-REGULATED PROTEIN"/>
    <property type="match status" value="1"/>
</dbReference>
<evidence type="ECO:0000256" key="5">
    <source>
        <dbReference type="SAM" id="Coils"/>
    </source>
</evidence>
<dbReference type="GO" id="GO:0005737">
    <property type="term" value="C:cytoplasm"/>
    <property type="evidence" value="ECO:0007669"/>
    <property type="project" value="UniProtKB-SubCell"/>
</dbReference>
<dbReference type="SUPFAM" id="SSF48403">
    <property type="entry name" value="Ankyrin repeat"/>
    <property type="match status" value="1"/>
</dbReference>
<dbReference type="PANTHER" id="PTHR21162:SF0">
    <property type="entry name" value="P53 AND DNA DAMAGE-REGULATED PROTEIN 1"/>
    <property type="match status" value="1"/>
</dbReference>
<dbReference type="InterPro" id="IPR036770">
    <property type="entry name" value="Ankyrin_rpt-contain_sf"/>
</dbReference>
<evidence type="ECO:0000256" key="3">
    <source>
        <dbReference type="ARBA" id="ARBA00023186"/>
    </source>
</evidence>
<feature type="coiled-coil region" evidence="5">
    <location>
        <begin position="239"/>
        <end position="273"/>
    </location>
</feature>
<feature type="repeat" description="ANK" evidence="4">
    <location>
        <begin position="11"/>
        <end position="31"/>
    </location>
</feature>